<dbReference type="NCBIfam" id="NF006054">
    <property type="entry name" value="PRK08202.1"/>
    <property type="match status" value="1"/>
</dbReference>
<sequence length="286" mass="31700">MTYFANFKQQKMMNDMMQQLRESASYIQDKTGNFQPEFGIILGTGLGALIKEIEIEYSLDYADIPHFPVSTVESHTGRLAFGTLAGRRVIVMQGRFHYYEGYTMQQVVHPVRVMKLLGVNKLFISNASGGLNPAFNTSDLMVITDHINLQPSNPLIGPNLDELGPRFPDMSEVYDEQMVRQAMVIAEDAGFTLQEGVYASVPGPMLETLAEYSYIARIGADAVGMSTVPEAIAARHMGMKIFGISVITDMGTPDRIKKVNLADILEAAAIAEPRMTLLIKELVRQQ</sequence>
<dbReference type="EC" id="2.4.2.1" evidence="6"/>
<reference evidence="9" key="1">
    <citation type="submission" date="2017-01" db="EMBL/GenBank/DDBJ databases">
        <authorList>
            <person name="Varghese N."/>
            <person name="Submissions S."/>
        </authorList>
    </citation>
    <scope>NUCLEOTIDE SEQUENCE [LARGE SCALE GENOMIC DNA]</scope>
    <source>
        <strain evidence="9">LP100</strain>
    </source>
</reference>
<dbReference type="EMBL" id="FTPP01000003">
    <property type="protein sequence ID" value="SIT93664.1"/>
    <property type="molecule type" value="Genomic_DNA"/>
</dbReference>
<dbReference type="Pfam" id="PF01048">
    <property type="entry name" value="PNP_UDP_1"/>
    <property type="match status" value="1"/>
</dbReference>
<dbReference type="PIRSF" id="PIRSF000477">
    <property type="entry name" value="PurNPase"/>
    <property type="match status" value="1"/>
</dbReference>
<comment type="function">
    <text evidence="6">The purine nucleoside phosphorylases catalyze the phosphorolytic breakdown of the N-glycosidic bond in the beta-(deoxy)ribonucleoside molecules, with the formation of the corresponding free purine bases and pentose-1-phosphate.</text>
</comment>
<evidence type="ECO:0000256" key="6">
    <source>
        <dbReference type="PIRNR" id="PIRNR000477"/>
    </source>
</evidence>
<dbReference type="NCBIfam" id="TIGR01700">
    <property type="entry name" value="PNPH"/>
    <property type="match status" value="1"/>
</dbReference>
<dbReference type="Proteomes" id="UP000187181">
    <property type="component" value="Unassembled WGS sequence"/>
</dbReference>
<dbReference type="InterPro" id="IPR018099">
    <property type="entry name" value="Purine_phosphorylase-2_CS"/>
</dbReference>
<keyword evidence="5 6" id="KW-0808">Transferase</keyword>
<keyword evidence="9" id="KW-1185">Reference proteome</keyword>
<dbReference type="STRING" id="1317125.SAMN05444128_3132"/>
<dbReference type="SUPFAM" id="SSF53167">
    <property type="entry name" value="Purine and uridine phosphorylases"/>
    <property type="match status" value="1"/>
</dbReference>
<evidence type="ECO:0000256" key="3">
    <source>
        <dbReference type="ARBA" id="ARBA00011233"/>
    </source>
</evidence>
<dbReference type="InterPro" id="IPR035994">
    <property type="entry name" value="Nucleoside_phosphorylase_sf"/>
</dbReference>
<comment type="similarity">
    <text evidence="2 6">Belongs to the PNP/MTAP phosphorylase family.</text>
</comment>
<dbReference type="UniPathway" id="UPA00606"/>
<evidence type="ECO:0000256" key="1">
    <source>
        <dbReference type="ARBA" id="ARBA00005058"/>
    </source>
</evidence>
<evidence type="ECO:0000313" key="9">
    <source>
        <dbReference type="Proteomes" id="UP000187181"/>
    </source>
</evidence>
<comment type="subunit">
    <text evidence="3">Homotrimer.</text>
</comment>
<dbReference type="PANTHER" id="PTHR11904:SF9">
    <property type="entry name" value="PURINE NUCLEOSIDE PHOSPHORYLASE-RELATED"/>
    <property type="match status" value="1"/>
</dbReference>
<accession>A0A1R3XPI4</accession>
<evidence type="ECO:0000259" key="7">
    <source>
        <dbReference type="Pfam" id="PF01048"/>
    </source>
</evidence>
<dbReference type="GO" id="GO:0009116">
    <property type="term" value="P:nucleoside metabolic process"/>
    <property type="evidence" value="ECO:0007669"/>
    <property type="project" value="InterPro"/>
</dbReference>
<evidence type="ECO:0000256" key="5">
    <source>
        <dbReference type="ARBA" id="ARBA00022679"/>
    </source>
</evidence>
<dbReference type="PROSITE" id="PS01240">
    <property type="entry name" value="PNP_MTAP_2"/>
    <property type="match status" value="1"/>
</dbReference>
<comment type="pathway">
    <text evidence="1 6">Purine metabolism; purine nucleoside salvage.</text>
</comment>
<protein>
    <recommendedName>
        <fullName evidence="6">Purine nucleoside phosphorylase</fullName>
        <ecNumber evidence="6">2.4.2.1</ecNumber>
    </recommendedName>
    <alternativeName>
        <fullName evidence="6">Inosine-guanosine phosphorylase</fullName>
    </alternativeName>
</protein>
<evidence type="ECO:0000256" key="2">
    <source>
        <dbReference type="ARBA" id="ARBA00006751"/>
    </source>
</evidence>
<dbReference type="GO" id="GO:0004731">
    <property type="term" value="F:purine-nucleoside phosphorylase activity"/>
    <property type="evidence" value="ECO:0007669"/>
    <property type="project" value="UniProtKB-EC"/>
</dbReference>
<gene>
    <name evidence="8" type="ORF">SAMN05444128_3132</name>
</gene>
<dbReference type="PANTHER" id="PTHR11904">
    <property type="entry name" value="METHYLTHIOADENOSINE/PURINE NUCLEOSIDE PHOSPHORYLASE"/>
    <property type="match status" value="1"/>
</dbReference>
<dbReference type="InterPro" id="IPR011268">
    <property type="entry name" value="Purine_phosphorylase"/>
</dbReference>
<feature type="domain" description="Nucleoside phosphorylase" evidence="7">
    <location>
        <begin position="38"/>
        <end position="284"/>
    </location>
</feature>
<dbReference type="NCBIfam" id="TIGR01697">
    <property type="entry name" value="PNPH-PUNA-XAPA"/>
    <property type="match status" value="1"/>
</dbReference>
<keyword evidence="4 6" id="KW-0328">Glycosyltransferase</keyword>
<organism evidence="8 9">
    <name type="scientific">Pontibacter indicus</name>
    <dbReference type="NCBI Taxonomy" id="1317125"/>
    <lineage>
        <taxon>Bacteria</taxon>
        <taxon>Pseudomonadati</taxon>
        <taxon>Bacteroidota</taxon>
        <taxon>Cytophagia</taxon>
        <taxon>Cytophagales</taxon>
        <taxon>Hymenobacteraceae</taxon>
        <taxon>Pontibacter</taxon>
    </lineage>
</organism>
<dbReference type="GO" id="GO:0005737">
    <property type="term" value="C:cytoplasm"/>
    <property type="evidence" value="ECO:0007669"/>
    <property type="project" value="TreeGrafter"/>
</dbReference>
<dbReference type="AlphaFoldDB" id="A0A1R3XPI4"/>
<dbReference type="InterPro" id="IPR011270">
    <property type="entry name" value="Pur_Nuc_Pase_Ino/Guo-sp"/>
</dbReference>
<dbReference type="CDD" id="cd09009">
    <property type="entry name" value="PNP-EcPNPII_like"/>
    <property type="match status" value="1"/>
</dbReference>
<dbReference type="Gene3D" id="3.40.50.1580">
    <property type="entry name" value="Nucleoside phosphorylase domain"/>
    <property type="match status" value="1"/>
</dbReference>
<name>A0A1R3XPI4_9BACT</name>
<evidence type="ECO:0000256" key="4">
    <source>
        <dbReference type="ARBA" id="ARBA00022676"/>
    </source>
</evidence>
<evidence type="ECO:0000313" key="8">
    <source>
        <dbReference type="EMBL" id="SIT93664.1"/>
    </source>
</evidence>
<dbReference type="InterPro" id="IPR000845">
    <property type="entry name" value="Nucleoside_phosphorylase_d"/>
</dbReference>
<proteinExistence type="inferred from homology"/>